<dbReference type="InterPro" id="IPR036259">
    <property type="entry name" value="MFS_trans_sf"/>
</dbReference>
<gene>
    <name evidence="8" type="ORF">FC91_GL002937</name>
</gene>
<dbReference type="EMBL" id="AZFW01000006">
    <property type="protein sequence ID" value="KRM30123.1"/>
    <property type="molecule type" value="Genomic_DNA"/>
</dbReference>
<dbReference type="GO" id="GO:0022857">
    <property type="term" value="F:transmembrane transporter activity"/>
    <property type="evidence" value="ECO:0007669"/>
    <property type="project" value="InterPro"/>
</dbReference>
<evidence type="ECO:0000256" key="3">
    <source>
        <dbReference type="ARBA" id="ARBA00022692"/>
    </source>
</evidence>
<dbReference type="InterPro" id="IPR020846">
    <property type="entry name" value="MFS_dom"/>
</dbReference>
<evidence type="ECO:0000313" key="9">
    <source>
        <dbReference type="Proteomes" id="UP000050949"/>
    </source>
</evidence>
<dbReference type="eggNOG" id="COG2814">
    <property type="taxonomic scope" value="Bacteria"/>
</dbReference>
<comment type="subcellular location">
    <subcellularLocation>
        <location evidence="1">Cell membrane</location>
        <topology evidence="1">Multi-pass membrane protein</topology>
    </subcellularLocation>
</comment>
<feature type="transmembrane region" description="Helical" evidence="6">
    <location>
        <begin position="198"/>
        <end position="217"/>
    </location>
</feature>
<feature type="transmembrane region" description="Helical" evidence="6">
    <location>
        <begin position="167"/>
        <end position="186"/>
    </location>
</feature>
<name>A0A0R1XQ93_9LACO</name>
<protein>
    <submittedName>
        <fullName evidence="8">Drug resistance efflux protein</fullName>
    </submittedName>
</protein>
<comment type="caution">
    <text evidence="8">The sequence shown here is derived from an EMBL/GenBank/DDBJ whole genome shotgun (WGS) entry which is preliminary data.</text>
</comment>
<sequence length="462" mass="49349">MAQQQVARHTQWAILAVGLLSFTGILVETSLNVAFYTLTRQLGITLSTVQWLTSGYLLMVTIVMSTTAYLIQRFAAQSLFRFAVGMALIGATLCAAAPNFPILLLGRLAQAVATGIATPLMFYLIMALIPHRQLGTYMGLASMIISLAPALGPTYGGWLTSALSWRLIFVVILPVIGGVFLLGQKFIQLPAKPQHRRFDWSGLILLAGVLVGLSEAVENIGTLGWTSGSVLSWGGLFLAALLLLLWHIKTSNALLLNFRILRTPAVALWAIVFFSLQFANIGLSFLLPQFSQNVLHSSALTAGLMLLPGSILGGLMSPLAGHVYDRAGFRLPLLLSNTAILLSCLLFWGLTGWLGGVLITLLYMLFRFGFNFGFGNTMSDASLRVPGSAKGDLNSLFNTLQQYAGSMGTSVLSAILAANERGAGTPKAAAITAGSRQSFLLIAALGLLGIVLTLMVKSKKTV</sequence>
<dbReference type="Pfam" id="PF07690">
    <property type="entry name" value="MFS_1"/>
    <property type="match status" value="1"/>
</dbReference>
<evidence type="ECO:0000256" key="4">
    <source>
        <dbReference type="ARBA" id="ARBA00022989"/>
    </source>
</evidence>
<accession>A0A0R1XQ93</accession>
<feature type="transmembrane region" description="Helical" evidence="6">
    <location>
        <begin position="299"/>
        <end position="321"/>
    </location>
</feature>
<dbReference type="SUPFAM" id="SSF103473">
    <property type="entry name" value="MFS general substrate transporter"/>
    <property type="match status" value="1"/>
</dbReference>
<proteinExistence type="predicted"/>
<dbReference type="OrthoDB" id="9816041at2"/>
<dbReference type="PATRIC" id="fig|1122147.4.peg.3023"/>
<evidence type="ECO:0000256" key="5">
    <source>
        <dbReference type="ARBA" id="ARBA00023136"/>
    </source>
</evidence>
<dbReference type="Gene3D" id="1.20.1250.20">
    <property type="entry name" value="MFS general substrate transporter like domains"/>
    <property type="match status" value="1"/>
</dbReference>
<evidence type="ECO:0000256" key="2">
    <source>
        <dbReference type="ARBA" id="ARBA00022448"/>
    </source>
</evidence>
<evidence type="ECO:0000259" key="7">
    <source>
        <dbReference type="PROSITE" id="PS50850"/>
    </source>
</evidence>
<feature type="transmembrane region" description="Helical" evidence="6">
    <location>
        <begin position="223"/>
        <end position="246"/>
    </location>
</feature>
<dbReference type="Proteomes" id="UP000050949">
    <property type="component" value="Unassembled WGS sequence"/>
</dbReference>
<feature type="domain" description="Major facilitator superfamily (MFS) profile" evidence="7">
    <location>
        <begin position="13"/>
        <end position="461"/>
    </location>
</feature>
<dbReference type="AlphaFoldDB" id="A0A0R1XQ93"/>
<feature type="transmembrane region" description="Helical" evidence="6">
    <location>
        <begin position="108"/>
        <end position="129"/>
    </location>
</feature>
<evidence type="ECO:0000313" key="8">
    <source>
        <dbReference type="EMBL" id="KRM30123.1"/>
    </source>
</evidence>
<dbReference type="InterPro" id="IPR011701">
    <property type="entry name" value="MFS"/>
</dbReference>
<keyword evidence="4 6" id="KW-1133">Transmembrane helix</keyword>
<dbReference type="PROSITE" id="PS50850">
    <property type="entry name" value="MFS"/>
    <property type="match status" value="1"/>
</dbReference>
<evidence type="ECO:0000256" key="1">
    <source>
        <dbReference type="ARBA" id="ARBA00004651"/>
    </source>
</evidence>
<feature type="transmembrane region" description="Helical" evidence="6">
    <location>
        <begin position="49"/>
        <end position="70"/>
    </location>
</feature>
<evidence type="ECO:0000256" key="6">
    <source>
        <dbReference type="SAM" id="Phobius"/>
    </source>
</evidence>
<feature type="transmembrane region" description="Helical" evidence="6">
    <location>
        <begin position="136"/>
        <end position="155"/>
    </location>
</feature>
<keyword evidence="3 6" id="KW-0812">Transmembrane</keyword>
<feature type="transmembrane region" description="Helical" evidence="6">
    <location>
        <begin position="439"/>
        <end position="456"/>
    </location>
</feature>
<feature type="transmembrane region" description="Helical" evidence="6">
    <location>
        <begin position="266"/>
        <end position="287"/>
    </location>
</feature>
<dbReference type="RefSeq" id="WP_027828762.1">
    <property type="nucleotide sequence ID" value="NZ_AUEH01000028.1"/>
</dbReference>
<keyword evidence="5 6" id="KW-0472">Membrane</keyword>
<dbReference type="PANTHER" id="PTHR42718:SF9">
    <property type="entry name" value="MAJOR FACILITATOR SUPERFAMILY MULTIDRUG TRANSPORTER MFSC"/>
    <property type="match status" value="1"/>
</dbReference>
<dbReference type="PANTHER" id="PTHR42718">
    <property type="entry name" value="MAJOR FACILITATOR SUPERFAMILY MULTIDRUG TRANSPORTER MFSC"/>
    <property type="match status" value="1"/>
</dbReference>
<feature type="transmembrane region" description="Helical" evidence="6">
    <location>
        <begin position="333"/>
        <end position="366"/>
    </location>
</feature>
<feature type="transmembrane region" description="Helical" evidence="6">
    <location>
        <begin position="12"/>
        <end position="37"/>
    </location>
</feature>
<dbReference type="GO" id="GO:0005886">
    <property type="term" value="C:plasma membrane"/>
    <property type="evidence" value="ECO:0007669"/>
    <property type="project" value="UniProtKB-SubCell"/>
</dbReference>
<keyword evidence="2" id="KW-0813">Transport</keyword>
<reference evidence="8 9" key="1">
    <citation type="journal article" date="2015" name="Genome Announc.">
        <title>Expanding the biotechnology potential of lactobacilli through comparative genomics of 213 strains and associated genera.</title>
        <authorList>
            <person name="Sun Z."/>
            <person name="Harris H.M."/>
            <person name="McCann A."/>
            <person name="Guo C."/>
            <person name="Argimon S."/>
            <person name="Zhang W."/>
            <person name="Yang X."/>
            <person name="Jeffery I.B."/>
            <person name="Cooney J.C."/>
            <person name="Kagawa T.F."/>
            <person name="Liu W."/>
            <person name="Song Y."/>
            <person name="Salvetti E."/>
            <person name="Wrobel A."/>
            <person name="Rasinkangas P."/>
            <person name="Parkhill J."/>
            <person name="Rea M.C."/>
            <person name="O'Sullivan O."/>
            <person name="Ritari J."/>
            <person name="Douillard F.P."/>
            <person name="Paul Ross R."/>
            <person name="Yang R."/>
            <person name="Briner A.E."/>
            <person name="Felis G.E."/>
            <person name="de Vos W.M."/>
            <person name="Barrangou R."/>
            <person name="Klaenhammer T.R."/>
            <person name="Caufield P.W."/>
            <person name="Cui Y."/>
            <person name="Zhang H."/>
            <person name="O'Toole P.W."/>
        </authorList>
    </citation>
    <scope>NUCLEOTIDE SEQUENCE [LARGE SCALE GENOMIC DNA]</scope>
    <source>
        <strain evidence="8 9">DSM 16991</strain>
    </source>
</reference>
<organism evidence="8 9">
    <name type="scientific">Schleiferilactobacillus harbinensis DSM 16991</name>
    <dbReference type="NCBI Taxonomy" id="1122147"/>
    <lineage>
        <taxon>Bacteria</taxon>
        <taxon>Bacillati</taxon>
        <taxon>Bacillota</taxon>
        <taxon>Bacilli</taxon>
        <taxon>Lactobacillales</taxon>
        <taxon>Lactobacillaceae</taxon>
        <taxon>Schleiferilactobacillus</taxon>
    </lineage>
</organism>
<feature type="transmembrane region" description="Helical" evidence="6">
    <location>
        <begin position="82"/>
        <end position="102"/>
    </location>
</feature>
<dbReference type="Gene3D" id="1.20.1720.10">
    <property type="entry name" value="Multidrug resistance protein D"/>
    <property type="match status" value="1"/>
</dbReference>